<evidence type="ECO:0000313" key="2">
    <source>
        <dbReference type="Proteomes" id="UP000027192"/>
    </source>
</evidence>
<sequence>MTLPSQSGIHSLSKDAYFFDSYSTTIPYRNQSALDVYFVLVKETPSWVNRLMALRNQIVSYLGLKNLGHMADIDVHKPSTAYQVGDKVGIFSIYAVSHQEIILEDRDKHLDVRVSFFVEPDGETATVHASTVVQVKNWLGKLYMFFVAPVHKVIVPTSLKKLQYAENQR</sequence>
<dbReference type="STRING" id="1654360.EA58_00135"/>
<organism evidence="1 2">
    <name type="scientific">Photobacterium galatheae</name>
    <dbReference type="NCBI Taxonomy" id="1654360"/>
    <lineage>
        <taxon>Bacteria</taxon>
        <taxon>Pseudomonadati</taxon>
        <taxon>Pseudomonadota</taxon>
        <taxon>Gammaproteobacteria</taxon>
        <taxon>Vibrionales</taxon>
        <taxon>Vibrionaceae</taxon>
        <taxon>Photobacterium</taxon>
    </lineage>
</organism>
<protein>
    <recommendedName>
        <fullName evidence="3">DUF2867 domain-containing protein</fullName>
    </recommendedName>
</protein>
<dbReference type="InterPro" id="IPR021295">
    <property type="entry name" value="DUF2867"/>
</dbReference>
<dbReference type="AlphaFoldDB" id="A0A066RSU3"/>
<proteinExistence type="predicted"/>
<dbReference type="RefSeq" id="WP_235199512.1">
    <property type="nucleotide sequence ID" value="NZ_JAGSGC010000021.1"/>
</dbReference>
<dbReference type="Proteomes" id="UP000027192">
    <property type="component" value="Unassembled WGS sequence"/>
</dbReference>
<evidence type="ECO:0000313" key="1">
    <source>
        <dbReference type="EMBL" id="KDM93530.1"/>
    </source>
</evidence>
<dbReference type="EMBL" id="JMIB01000001">
    <property type="protein sequence ID" value="KDM93530.1"/>
    <property type="molecule type" value="Genomic_DNA"/>
</dbReference>
<dbReference type="Pfam" id="PF11066">
    <property type="entry name" value="DUF2867"/>
    <property type="match status" value="1"/>
</dbReference>
<reference evidence="1 2" key="1">
    <citation type="submission" date="2014-04" db="EMBL/GenBank/DDBJ databases">
        <title>Draft genome sequence of Photobacterium halotolerans S2753: a solonamide, ngercheumicin and holomycin producer.</title>
        <authorList>
            <person name="Machado H.R."/>
            <person name="Gram L."/>
        </authorList>
    </citation>
    <scope>NUCLEOTIDE SEQUENCE [LARGE SCALE GENOMIC DNA]</scope>
    <source>
        <strain evidence="1 2">S2753</strain>
    </source>
</reference>
<keyword evidence="2" id="KW-1185">Reference proteome</keyword>
<comment type="caution">
    <text evidence="1">The sequence shown here is derived from an EMBL/GenBank/DDBJ whole genome shotgun (WGS) entry which is preliminary data.</text>
</comment>
<gene>
    <name evidence="1" type="ORF">EA58_00135</name>
</gene>
<evidence type="ECO:0008006" key="3">
    <source>
        <dbReference type="Google" id="ProtNLM"/>
    </source>
</evidence>
<accession>A0A066RSU3</accession>
<name>A0A066RSU3_9GAMM</name>